<dbReference type="GO" id="GO:0007200">
    <property type="term" value="P:phospholipase C-activating G protein-coupled receptor signaling pathway"/>
    <property type="evidence" value="ECO:0007669"/>
    <property type="project" value="TreeGrafter"/>
</dbReference>
<dbReference type="Pfam" id="PF00001">
    <property type="entry name" value="7tm_1"/>
    <property type="match status" value="1"/>
</dbReference>
<dbReference type="Proteomes" id="UP000663828">
    <property type="component" value="Unassembled WGS sequence"/>
</dbReference>
<dbReference type="GO" id="GO:0043410">
    <property type="term" value="P:positive regulation of MAPK cascade"/>
    <property type="evidence" value="ECO:0007669"/>
    <property type="project" value="TreeGrafter"/>
</dbReference>
<feature type="transmembrane region" description="Helical" evidence="12">
    <location>
        <begin position="114"/>
        <end position="135"/>
    </location>
</feature>
<keyword evidence="8 9" id="KW-0807">Transducer</keyword>
<comment type="caution">
    <text evidence="14">The sequence shown here is derived from an EMBL/GenBank/DDBJ whole genome shotgun (WGS) entry which is preliminary data.</text>
</comment>
<feature type="compositionally biased region" description="Polar residues" evidence="11">
    <location>
        <begin position="264"/>
        <end position="290"/>
    </location>
</feature>
<dbReference type="GO" id="GO:0005886">
    <property type="term" value="C:plasma membrane"/>
    <property type="evidence" value="ECO:0007669"/>
    <property type="project" value="UniProtKB-SubCell"/>
</dbReference>
<dbReference type="InterPro" id="IPR000276">
    <property type="entry name" value="GPCR_Rhodpsn"/>
</dbReference>
<evidence type="ECO:0000256" key="9">
    <source>
        <dbReference type="RuleBase" id="RU000688"/>
    </source>
</evidence>
<organism evidence="14 15">
    <name type="scientific">Adineta ricciae</name>
    <name type="common">Rotifer</name>
    <dbReference type="NCBI Taxonomy" id="249248"/>
    <lineage>
        <taxon>Eukaryota</taxon>
        <taxon>Metazoa</taxon>
        <taxon>Spiralia</taxon>
        <taxon>Gnathifera</taxon>
        <taxon>Rotifera</taxon>
        <taxon>Eurotatoria</taxon>
        <taxon>Bdelloidea</taxon>
        <taxon>Adinetida</taxon>
        <taxon>Adinetidae</taxon>
        <taxon>Adineta</taxon>
    </lineage>
</organism>
<dbReference type="PANTHER" id="PTHR24248:SF72">
    <property type="entry name" value="G-PROTEIN COUPLED RECEPTORS FAMILY 1 PROFILE DOMAIN-CONTAINING PROTEIN"/>
    <property type="match status" value="1"/>
</dbReference>
<feature type="coiled-coil region" evidence="10">
    <location>
        <begin position="222"/>
        <end position="249"/>
    </location>
</feature>
<evidence type="ECO:0000256" key="12">
    <source>
        <dbReference type="SAM" id="Phobius"/>
    </source>
</evidence>
<gene>
    <name evidence="14" type="ORF">XAT740_LOCUS44559</name>
</gene>
<evidence type="ECO:0000256" key="3">
    <source>
        <dbReference type="ARBA" id="ARBA00022692"/>
    </source>
</evidence>
<evidence type="ECO:0000256" key="8">
    <source>
        <dbReference type="ARBA" id="ARBA00023224"/>
    </source>
</evidence>
<dbReference type="GO" id="GO:0007204">
    <property type="term" value="P:positive regulation of cytosolic calcium ion concentration"/>
    <property type="evidence" value="ECO:0007669"/>
    <property type="project" value="TreeGrafter"/>
</dbReference>
<keyword evidence="15" id="KW-1185">Reference proteome</keyword>
<evidence type="ECO:0000313" key="14">
    <source>
        <dbReference type="EMBL" id="CAF1571890.1"/>
    </source>
</evidence>
<comment type="subcellular location">
    <subcellularLocation>
        <location evidence="1">Cell membrane</location>
        <topology evidence="1">Multi-pass membrane protein</topology>
    </subcellularLocation>
</comment>
<proteinExistence type="inferred from homology"/>
<evidence type="ECO:0000256" key="6">
    <source>
        <dbReference type="ARBA" id="ARBA00023136"/>
    </source>
</evidence>
<dbReference type="PANTHER" id="PTHR24248">
    <property type="entry name" value="ADRENERGIC RECEPTOR-RELATED G-PROTEIN COUPLED RECEPTOR"/>
    <property type="match status" value="1"/>
</dbReference>
<dbReference type="EMBL" id="CAJNOR010005667">
    <property type="protein sequence ID" value="CAF1571890.1"/>
    <property type="molecule type" value="Genomic_DNA"/>
</dbReference>
<dbReference type="PROSITE" id="PS00237">
    <property type="entry name" value="G_PROTEIN_RECEP_F1_1"/>
    <property type="match status" value="1"/>
</dbReference>
<name>A0A815YKX7_ADIRI</name>
<feature type="region of interest" description="Disordered" evidence="11">
    <location>
        <begin position="595"/>
        <end position="618"/>
    </location>
</feature>
<evidence type="ECO:0000256" key="4">
    <source>
        <dbReference type="ARBA" id="ARBA00022989"/>
    </source>
</evidence>
<keyword evidence="4 12" id="KW-1133">Transmembrane helix</keyword>
<keyword evidence="3 9" id="KW-0812">Transmembrane</keyword>
<dbReference type="PRINTS" id="PR00237">
    <property type="entry name" value="GPCRRHODOPSN"/>
</dbReference>
<evidence type="ECO:0000313" key="15">
    <source>
        <dbReference type="Proteomes" id="UP000663828"/>
    </source>
</evidence>
<evidence type="ECO:0000256" key="11">
    <source>
        <dbReference type="SAM" id="MobiDB-lite"/>
    </source>
</evidence>
<dbReference type="CDD" id="cd14967">
    <property type="entry name" value="7tmA_amine_R-like"/>
    <property type="match status" value="1"/>
</dbReference>
<feature type="domain" description="G-protein coupled receptors family 1 profile" evidence="13">
    <location>
        <begin position="55"/>
        <end position="473"/>
    </location>
</feature>
<reference evidence="14" key="1">
    <citation type="submission" date="2021-02" db="EMBL/GenBank/DDBJ databases">
        <authorList>
            <person name="Nowell W R."/>
        </authorList>
    </citation>
    <scope>NUCLEOTIDE SEQUENCE</scope>
</reference>
<feature type="transmembrane region" description="Helical" evidence="12">
    <location>
        <begin position="156"/>
        <end position="178"/>
    </location>
</feature>
<feature type="transmembrane region" description="Helical" evidence="12">
    <location>
        <begin position="204"/>
        <end position="225"/>
    </location>
</feature>
<dbReference type="Gene3D" id="1.20.1070.10">
    <property type="entry name" value="Rhodopsin 7-helix transmembrane proteins"/>
    <property type="match status" value="2"/>
</dbReference>
<evidence type="ECO:0000256" key="7">
    <source>
        <dbReference type="ARBA" id="ARBA00023170"/>
    </source>
</evidence>
<dbReference type="InterPro" id="IPR017452">
    <property type="entry name" value="GPCR_Rhodpsn_7TM"/>
</dbReference>
<accession>A0A815YKX7</accession>
<dbReference type="GO" id="GO:0071880">
    <property type="term" value="P:adenylate cyclase-activating adrenergic receptor signaling pathway"/>
    <property type="evidence" value="ECO:0007669"/>
    <property type="project" value="TreeGrafter"/>
</dbReference>
<keyword evidence="2" id="KW-1003">Cell membrane</keyword>
<dbReference type="GO" id="GO:0007267">
    <property type="term" value="P:cell-cell signaling"/>
    <property type="evidence" value="ECO:0007669"/>
    <property type="project" value="TreeGrafter"/>
</dbReference>
<comment type="similarity">
    <text evidence="9">Belongs to the G-protein coupled receptor 1 family.</text>
</comment>
<evidence type="ECO:0000256" key="1">
    <source>
        <dbReference type="ARBA" id="ARBA00004651"/>
    </source>
</evidence>
<evidence type="ECO:0000256" key="2">
    <source>
        <dbReference type="ARBA" id="ARBA00022475"/>
    </source>
</evidence>
<keyword evidence="5 9" id="KW-0297">G-protein coupled receptor</keyword>
<feature type="compositionally biased region" description="Basic residues" evidence="11">
    <location>
        <begin position="375"/>
        <end position="385"/>
    </location>
</feature>
<feature type="transmembrane region" description="Helical" evidence="12">
    <location>
        <begin position="74"/>
        <end position="94"/>
    </location>
</feature>
<evidence type="ECO:0000259" key="13">
    <source>
        <dbReference type="PROSITE" id="PS50262"/>
    </source>
</evidence>
<dbReference type="SUPFAM" id="SSF81321">
    <property type="entry name" value="Family A G protein-coupled receptor-like"/>
    <property type="match status" value="1"/>
</dbReference>
<feature type="transmembrane region" description="Helical" evidence="12">
    <location>
        <begin position="415"/>
        <end position="437"/>
    </location>
</feature>
<feature type="region of interest" description="Disordered" evidence="11">
    <location>
        <begin position="367"/>
        <end position="386"/>
    </location>
</feature>
<feature type="transmembrane region" description="Helical" evidence="12">
    <location>
        <begin position="37"/>
        <end position="65"/>
    </location>
</feature>
<dbReference type="SMART" id="SM01381">
    <property type="entry name" value="7TM_GPCR_Srsx"/>
    <property type="match status" value="1"/>
</dbReference>
<feature type="region of interest" description="Disordered" evidence="11">
    <location>
        <begin position="260"/>
        <end position="291"/>
    </location>
</feature>
<evidence type="ECO:0000256" key="5">
    <source>
        <dbReference type="ARBA" id="ARBA00023040"/>
    </source>
</evidence>
<feature type="transmembrane region" description="Helical" evidence="12">
    <location>
        <begin position="457"/>
        <end position="475"/>
    </location>
</feature>
<protein>
    <recommendedName>
        <fullName evidence="13">G-protein coupled receptors family 1 profile domain-containing protein</fullName>
    </recommendedName>
</protein>
<keyword evidence="7 9" id="KW-0675">Receptor</keyword>
<sequence>MVNETTTTTAVTTNSYSFVEQTIIATTNSISLKTTDISPLACFGLVILILATVAGNTLVLLALYLDKRLHSPSFYLIANMAVADLLLGLFVLPLSSVLELLNDRWIFGEGLCAAWLAVDVLCCTASIMGLMAISIDRYLGVTRPLIYNSIMNIRRTIYLIIIVWAVSILTSVVPLFGLTDRGKQSMGLTPDQAYQTCKVNKNTFYTIFSSLISFYIPVIILLILYSRVYQEAKKQGEKLENEKRRLYQIDYQVASDHVRRKRANTNSLTTDNPIADQRSPSQTPRTTRCYSSIPDVNRNEVATALLKNGTVPDEDGSLEEMQSKKDYIELKNNNLDDDTVHSGSSLAQHIMNARRSLGKRISSTINRTSQPHLPHLPHLHHHNHHSGQISHNDELLIIRRKLNNLKREKKAFRTLGLILSALLICWLPFFVTLPTMAILKDHRVIKDENTGNTWFKITFWLGYCNSALNPFVYAFSNRAIRRAFRQIIFRRFCCWCGFRCWLCRYFCPTKTSAYNEQLASQYQYTHSSSYTTQTSQIVPRRASSLTGDVLQTNVKVANGCFEALSNSPKTPNRPPGHSGPVVSFADFLAETGEDEVLSNGDAHSNEELNPITPAKISS</sequence>
<keyword evidence="10" id="KW-0175">Coiled coil</keyword>
<dbReference type="GO" id="GO:0004937">
    <property type="term" value="F:alpha1-adrenergic receptor activity"/>
    <property type="evidence" value="ECO:0007669"/>
    <property type="project" value="TreeGrafter"/>
</dbReference>
<dbReference type="PROSITE" id="PS50262">
    <property type="entry name" value="G_PROTEIN_RECEP_F1_2"/>
    <property type="match status" value="1"/>
</dbReference>
<dbReference type="AlphaFoldDB" id="A0A815YKX7"/>
<evidence type="ECO:0000256" key="10">
    <source>
        <dbReference type="SAM" id="Coils"/>
    </source>
</evidence>
<keyword evidence="6 12" id="KW-0472">Membrane</keyword>